<accession>A0A0J8C0S5</accession>
<dbReference type="EMBL" id="KQ090145">
    <property type="protein sequence ID" value="KMT05914.1"/>
    <property type="molecule type" value="Genomic_DNA"/>
</dbReference>
<protein>
    <submittedName>
        <fullName evidence="1">Uncharacterized protein</fullName>
    </submittedName>
</protein>
<name>A0A0J8C0S5_BETVV</name>
<proteinExistence type="predicted"/>
<dbReference type="Proteomes" id="UP000035740">
    <property type="component" value="Chromosome 7"/>
</dbReference>
<gene>
    <name evidence="1" type="ORF">BVRB_7g164960</name>
</gene>
<reference evidence="1 2" key="1">
    <citation type="journal article" date="2014" name="Nature">
        <title>The genome of the recently domesticated crop plant sugar beet (Beta vulgaris).</title>
        <authorList>
            <person name="Dohm J.C."/>
            <person name="Minoche A.E."/>
            <person name="Holtgrawe D."/>
            <person name="Capella-Gutierrez S."/>
            <person name="Zakrzewski F."/>
            <person name="Tafer H."/>
            <person name="Rupp O."/>
            <person name="Sorensen T.R."/>
            <person name="Stracke R."/>
            <person name="Reinhardt R."/>
            <person name="Goesmann A."/>
            <person name="Kraft T."/>
            <person name="Schulz B."/>
            <person name="Stadler P.F."/>
            <person name="Schmidt T."/>
            <person name="Gabaldon T."/>
            <person name="Lehrach H."/>
            <person name="Weisshaar B."/>
            <person name="Himmelbauer H."/>
        </authorList>
    </citation>
    <scope>NUCLEOTIDE SEQUENCE [LARGE SCALE GENOMIC DNA]</scope>
    <source>
        <tissue evidence="1">Taproot</tissue>
    </source>
</reference>
<sequence>MNMSTTPLKSLFVSLKPPPFQRSTLYSFSFIMNYS</sequence>
<dbReference type="Gramene" id="KMT05914">
    <property type="protein sequence ID" value="KMT05914"/>
    <property type="gene ID" value="BVRB_7g164960"/>
</dbReference>
<keyword evidence="2" id="KW-1185">Reference proteome</keyword>
<dbReference type="ExpressionAtlas" id="A0A0J8C0S5">
    <property type="expression patterns" value="baseline"/>
</dbReference>
<dbReference type="AlphaFoldDB" id="A0A0J8C0S5"/>
<evidence type="ECO:0000313" key="2">
    <source>
        <dbReference type="Proteomes" id="UP000035740"/>
    </source>
</evidence>
<organism evidence="1 2">
    <name type="scientific">Beta vulgaris subsp. vulgaris</name>
    <name type="common">Beet</name>
    <dbReference type="NCBI Taxonomy" id="3555"/>
    <lineage>
        <taxon>Eukaryota</taxon>
        <taxon>Viridiplantae</taxon>
        <taxon>Streptophyta</taxon>
        <taxon>Embryophyta</taxon>
        <taxon>Tracheophyta</taxon>
        <taxon>Spermatophyta</taxon>
        <taxon>Magnoliopsida</taxon>
        <taxon>eudicotyledons</taxon>
        <taxon>Gunneridae</taxon>
        <taxon>Pentapetalae</taxon>
        <taxon>Caryophyllales</taxon>
        <taxon>Chenopodiaceae</taxon>
        <taxon>Betoideae</taxon>
        <taxon>Beta</taxon>
    </lineage>
</organism>
<evidence type="ECO:0000313" key="1">
    <source>
        <dbReference type="EMBL" id="KMT05914.1"/>
    </source>
</evidence>